<sequence>MKRQNNRRIPRSPLVAECLGTALLLSIGLSLVIVMFGTGSPMAVLIPNEGTRRLITGFLFGTTGAAIALSSIGKESGAHINPVVTLGFCLMGKLDARIGLFYVLAQMLGAMLGSLPLLAWGAMGQSVAFGATLPGKGYTVQTVLMGEVVTTLALITGLCIFLGFRKLRPFTPAMFPFLYAVMVYAEAPISGTSTNPARSFGPAVISGQWQGWWIYWLGPLLGTLIALFICNSLADRIEVAKVYHFESDRVGIFRRKHR</sequence>
<evidence type="ECO:0000256" key="4">
    <source>
        <dbReference type="ARBA" id="ARBA00022989"/>
    </source>
</evidence>
<protein>
    <submittedName>
        <fullName evidence="8">Aquaporin</fullName>
    </submittedName>
</protein>
<evidence type="ECO:0000256" key="7">
    <source>
        <dbReference type="SAM" id="Phobius"/>
    </source>
</evidence>
<dbReference type="Proteomes" id="UP001328733">
    <property type="component" value="Unassembled WGS sequence"/>
</dbReference>
<dbReference type="Pfam" id="PF00230">
    <property type="entry name" value="MIP"/>
    <property type="match status" value="1"/>
</dbReference>
<keyword evidence="6" id="KW-0813">Transport</keyword>
<dbReference type="SUPFAM" id="SSF81338">
    <property type="entry name" value="Aquaporin-like"/>
    <property type="match status" value="1"/>
</dbReference>
<evidence type="ECO:0000256" key="5">
    <source>
        <dbReference type="ARBA" id="ARBA00023136"/>
    </source>
</evidence>
<dbReference type="PANTHER" id="PTHR19139:SF199">
    <property type="entry name" value="MIP17260P"/>
    <property type="match status" value="1"/>
</dbReference>
<dbReference type="InterPro" id="IPR023271">
    <property type="entry name" value="Aquaporin-like"/>
</dbReference>
<dbReference type="EMBL" id="JBAFSM010000072">
    <property type="protein sequence ID" value="MEG3440065.1"/>
    <property type="molecule type" value="Genomic_DNA"/>
</dbReference>
<feature type="transmembrane region" description="Helical" evidence="7">
    <location>
        <begin position="12"/>
        <end position="34"/>
    </location>
</feature>
<dbReference type="PANTHER" id="PTHR19139">
    <property type="entry name" value="AQUAPORIN TRANSPORTER"/>
    <property type="match status" value="1"/>
</dbReference>
<dbReference type="InterPro" id="IPR000425">
    <property type="entry name" value="MIP"/>
</dbReference>
<dbReference type="GO" id="GO:0015250">
    <property type="term" value="F:water channel activity"/>
    <property type="evidence" value="ECO:0007669"/>
    <property type="project" value="TreeGrafter"/>
</dbReference>
<name>A0AAW9QX80_9CHRO</name>
<feature type="transmembrane region" description="Helical" evidence="7">
    <location>
        <begin position="213"/>
        <end position="234"/>
    </location>
</feature>
<keyword evidence="4 7" id="KW-1133">Transmembrane helix</keyword>
<comment type="similarity">
    <text evidence="2 6">Belongs to the MIP/aquaporin (TC 1.A.8) family.</text>
</comment>
<dbReference type="GO" id="GO:0005886">
    <property type="term" value="C:plasma membrane"/>
    <property type="evidence" value="ECO:0007669"/>
    <property type="project" value="TreeGrafter"/>
</dbReference>
<dbReference type="PRINTS" id="PR00783">
    <property type="entry name" value="MINTRINSICP"/>
</dbReference>
<evidence type="ECO:0000256" key="1">
    <source>
        <dbReference type="ARBA" id="ARBA00004141"/>
    </source>
</evidence>
<feature type="transmembrane region" description="Helical" evidence="7">
    <location>
        <begin position="100"/>
        <end position="123"/>
    </location>
</feature>
<dbReference type="AlphaFoldDB" id="A0AAW9QX80"/>
<evidence type="ECO:0000313" key="8">
    <source>
        <dbReference type="EMBL" id="MEG3440065.1"/>
    </source>
</evidence>
<comment type="subcellular location">
    <subcellularLocation>
        <location evidence="1">Membrane</location>
        <topology evidence="1">Multi-pass membrane protein</topology>
    </subcellularLocation>
</comment>
<feature type="transmembrane region" description="Helical" evidence="7">
    <location>
        <begin position="176"/>
        <end position="193"/>
    </location>
</feature>
<dbReference type="InterPro" id="IPR034294">
    <property type="entry name" value="Aquaporin_transptr"/>
</dbReference>
<gene>
    <name evidence="8" type="ORF">V0288_23250</name>
</gene>
<evidence type="ECO:0000256" key="3">
    <source>
        <dbReference type="ARBA" id="ARBA00022692"/>
    </source>
</evidence>
<feature type="transmembrane region" description="Helical" evidence="7">
    <location>
        <begin position="143"/>
        <end position="164"/>
    </location>
</feature>
<keyword evidence="3 6" id="KW-0812">Transmembrane</keyword>
<evidence type="ECO:0000256" key="6">
    <source>
        <dbReference type="RuleBase" id="RU000477"/>
    </source>
</evidence>
<evidence type="ECO:0000313" key="9">
    <source>
        <dbReference type="Proteomes" id="UP001328733"/>
    </source>
</evidence>
<proteinExistence type="inferred from homology"/>
<evidence type="ECO:0000256" key="2">
    <source>
        <dbReference type="ARBA" id="ARBA00006175"/>
    </source>
</evidence>
<keyword evidence="9" id="KW-1185">Reference proteome</keyword>
<keyword evidence="5 7" id="KW-0472">Membrane</keyword>
<organism evidence="8 9">
    <name type="scientific">Pannus brasiliensis CCIBt3594</name>
    <dbReference type="NCBI Taxonomy" id="1427578"/>
    <lineage>
        <taxon>Bacteria</taxon>
        <taxon>Bacillati</taxon>
        <taxon>Cyanobacteriota</taxon>
        <taxon>Cyanophyceae</taxon>
        <taxon>Oscillatoriophycideae</taxon>
        <taxon>Chroococcales</taxon>
        <taxon>Microcystaceae</taxon>
        <taxon>Pannus</taxon>
    </lineage>
</organism>
<feature type="transmembrane region" description="Helical" evidence="7">
    <location>
        <begin position="54"/>
        <end position="72"/>
    </location>
</feature>
<reference evidence="8 9" key="1">
    <citation type="submission" date="2024-01" db="EMBL/GenBank/DDBJ databases">
        <title>Genomic insights into the taxonomy and metabolism of the cyanobacterium Pannus brasiliensis CCIBt3594.</title>
        <authorList>
            <person name="Machado M."/>
            <person name="Botero N.B."/>
            <person name="Andreote A.P.D."/>
            <person name="Feitosa A.M.T."/>
            <person name="Popin R."/>
            <person name="Sivonen K."/>
            <person name="Fiore M.F."/>
        </authorList>
    </citation>
    <scope>NUCLEOTIDE SEQUENCE [LARGE SCALE GENOMIC DNA]</scope>
    <source>
        <strain evidence="8 9">CCIBt3594</strain>
    </source>
</reference>
<dbReference type="Gene3D" id="1.20.1080.10">
    <property type="entry name" value="Glycerol uptake facilitator protein"/>
    <property type="match status" value="1"/>
</dbReference>
<accession>A0AAW9QX80</accession>
<comment type="caution">
    <text evidence="8">The sequence shown here is derived from an EMBL/GenBank/DDBJ whole genome shotgun (WGS) entry which is preliminary data.</text>
</comment>
<dbReference type="RefSeq" id="WP_332867536.1">
    <property type="nucleotide sequence ID" value="NZ_JBAFSM010000072.1"/>
</dbReference>